<organism evidence="7">
    <name type="scientific">freshwater metagenome</name>
    <dbReference type="NCBI Taxonomy" id="449393"/>
    <lineage>
        <taxon>unclassified sequences</taxon>
        <taxon>metagenomes</taxon>
        <taxon>ecological metagenomes</taxon>
    </lineage>
</organism>
<feature type="compositionally biased region" description="Low complexity" evidence="4">
    <location>
        <begin position="17"/>
        <end position="41"/>
    </location>
</feature>
<evidence type="ECO:0000256" key="3">
    <source>
        <dbReference type="ARBA" id="ARBA00023125"/>
    </source>
</evidence>
<dbReference type="GO" id="GO:0005694">
    <property type="term" value="C:chromosome"/>
    <property type="evidence" value="ECO:0007669"/>
    <property type="project" value="TreeGrafter"/>
</dbReference>
<dbReference type="AlphaFoldDB" id="A0A6J7LAW7"/>
<dbReference type="Pfam" id="PF23552">
    <property type="entry name" value="ParB_C"/>
    <property type="match status" value="1"/>
</dbReference>
<protein>
    <submittedName>
        <fullName evidence="7">Unannotated protein</fullName>
    </submittedName>
</protein>
<keyword evidence="2" id="KW-0159">Chromosome partition</keyword>
<dbReference type="GO" id="GO:0007059">
    <property type="term" value="P:chromosome segregation"/>
    <property type="evidence" value="ECO:0007669"/>
    <property type="project" value="UniProtKB-KW"/>
</dbReference>
<dbReference type="InterPro" id="IPR041468">
    <property type="entry name" value="HTH_ParB/Spo0J"/>
</dbReference>
<dbReference type="Pfam" id="PF02195">
    <property type="entry name" value="ParB_N"/>
    <property type="match status" value="1"/>
</dbReference>
<feature type="compositionally biased region" description="Low complexity" evidence="4">
    <location>
        <begin position="251"/>
        <end position="271"/>
    </location>
</feature>
<evidence type="ECO:0000259" key="5">
    <source>
        <dbReference type="SMART" id="SM00470"/>
    </source>
</evidence>
<dbReference type="Gene3D" id="3.90.1530.30">
    <property type="match status" value="1"/>
</dbReference>
<keyword evidence="3" id="KW-0238">DNA-binding</keyword>
<evidence type="ECO:0000256" key="2">
    <source>
        <dbReference type="ARBA" id="ARBA00022829"/>
    </source>
</evidence>
<dbReference type="GO" id="GO:0003677">
    <property type="term" value="F:DNA binding"/>
    <property type="evidence" value="ECO:0007669"/>
    <property type="project" value="UniProtKB-KW"/>
</dbReference>
<gene>
    <name evidence="6" type="ORF">UFOPK3573_00459</name>
    <name evidence="7" type="ORF">UFOPK3879_01031</name>
</gene>
<comment type="similarity">
    <text evidence="1">Belongs to the ParB family.</text>
</comment>
<sequence length="325" mass="34343">MARRSGLGKGLDALIPTNRNTGNTASGTSTSDGTSTESATGLKDIPVNAIDPNPNQPRVHFDEASLAELTASISAIGVLQPILVRPDENNRYQLIAGERRWRAASRAGLQMIPAIVRVTDDVSSVEQALVENLHRQDLTPLEEAAAYQQLLEDFNMTHEQVASKVGKSRSAITNALRLLGLPPSIQSLLADGRLSAGHAKALLGTPDRSLQEQLAKRAVEMGWTVRGVEEAVRDSQPASTTSVGGAGAGTAGKSSGKSAASTGAKTTTLRPPGLLELEGLLAEHLQTSVGVTMSGKHGKVTIDFADLEDLERIYRLMTEGPQSED</sequence>
<dbReference type="Gene3D" id="1.10.10.2830">
    <property type="match status" value="1"/>
</dbReference>
<dbReference type="PANTHER" id="PTHR33375">
    <property type="entry name" value="CHROMOSOME-PARTITIONING PROTEIN PARB-RELATED"/>
    <property type="match status" value="1"/>
</dbReference>
<dbReference type="NCBIfam" id="TIGR00180">
    <property type="entry name" value="parB_part"/>
    <property type="match status" value="1"/>
</dbReference>
<evidence type="ECO:0000313" key="7">
    <source>
        <dbReference type="EMBL" id="CAB4965237.1"/>
    </source>
</evidence>
<feature type="region of interest" description="Disordered" evidence="4">
    <location>
        <begin position="230"/>
        <end position="271"/>
    </location>
</feature>
<accession>A0A6J7LAW7</accession>
<dbReference type="InterPro" id="IPR057240">
    <property type="entry name" value="ParB_dimer_C"/>
</dbReference>
<evidence type="ECO:0000256" key="4">
    <source>
        <dbReference type="SAM" id="MobiDB-lite"/>
    </source>
</evidence>
<dbReference type="InterPro" id="IPR036086">
    <property type="entry name" value="ParB/Sulfiredoxin_sf"/>
</dbReference>
<dbReference type="InterPro" id="IPR003115">
    <property type="entry name" value="ParB_N"/>
</dbReference>
<dbReference type="SMART" id="SM00470">
    <property type="entry name" value="ParB"/>
    <property type="match status" value="1"/>
</dbReference>
<reference evidence="7" key="1">
    <citation type="submission" date="2020-05" db="EMBL/GenBank/DDBJ databases">
        <authorList>
            <person name="Chiriac C."/>
            <person name="Salcher M."/>
            <person name="Ghai R."/>
            <person name="Kavagutti S V."/>
        </authorList>
    </citation>
    <scope>NUCLEOTIDE SEQUENCE</scope>
</reference>
<proteinExistence type="inferred from homology"/>
<dbReference type="Pfam" id="PF17762">
    <property type="entry name" value="HTH_ParB"/>
    <property type="match status" value="1"/>
</dbReference>
<dbReference type="FunFam" id="1.10.10.2830:FF:000001">
    <property type="entry name" value="Chromosome partitioning protein ParB"/>
    <property type="match status" value="1"/>
</dbReference>
<dbReference type="CDD" id="cd16393">
    <property type="entry name" value="SPO0J_N"/>
    <property type="match status" value="1"/>
</dbReference>
<dbReference type="GO" id="GO:0045881">
    <property type="term" value="P:positive regulation of sporulation resulting in formation of a cellular spore"/>
    <property type="evidence" value="ECO:0007669"/>
    <property type="project" value="TreeGrafter"/>
</dbReference>
<dbReference type="SUPFAM" id="SSF109709">
    <property type="entry name" value="KorB DNA-binding domain-like"/>
    <property type="match status" value="1"/>
</dbReference>
<dbReference type="InterPro" id="IPR004437">
    <property type="entry name" value="ParB/RepB/Spo0J"/>
</dbReference>
<dbReference type="InterPro" id="IPR050336">
    <property type="entry name" value="Chromosome_partition/occlusion"/>
</dbReference>
<dbReference type="EMBL" id="CAFBMJ010000022">
    <property type="protein sequence ID" value="CAB4897339.1"/>
    <property type="molecule type" value="Genomic_DNA"/>
</dbReference>
<dbReference type="PANTHER" id="PTHR33375:SF1">
    <property type="entry name" value="CHROMOSOME-PARTITIONING PROTEIN PARB-RELATED"/>
    <property type="match status" value="1"/>
</dbReference>
<name>A0A6J7LAW7_9ZZZZ</name>
<dbReference type="FunFam" id="3.90.1530.30:FF:000001">
    <property type="entry name" value="Chromosome partitioning protein ParB"/>
    <property type="match status" value="1"/>
</dbReference>
<feature type="region of interest" description="Disordered" evidence="4">
    <location>
        <begin position="1"/>
        <end position="53"/>
    </location>
</feature>
<evidence type="ECO:0000256" key="1">
    <source>
        <dbReference type="ARBA" id="ARBA00006295"/>
    </source>
</evidence>
<dbReference type="SUPFAM" id="SSF110849">
    <property type="entry name" value="ParB/Sulfiredoxin"/>
    <property type="match status" value="1"/>
</dbReference>
<evidence type="ECO:0000313" key="6">
    <source>
        <dbReference type="EMBL" id="CAB4897339.1"/>
    </source>
</evidence>
<feature type="domain" description="ParB-like N-terminal" evidence="5">
    <location>
        <begin position="43"/>
        <end position="133"/>
    </location>
</feature>
<dbReference type="EMBL" id="CAFBNR010000049">
    <property type="protein sequence ID" value="CAB4965237.1"/>
    <property type="molecule type" value="Genomic_DNA"/>
</dbReference>